<organism evidence="1 2">
    <name type="scientific">Streptomyces virginiae</name>
    <name type="common">Streptomyces cinnamonensis</name>
    <dbReference type="NCBI Taxonomy" id="1961"/>
    <lineage>
        <taxon>Bacteria</taxon>
        <taxon>Bacillati</taxon>
        <taxon>Actinomycetota</taxon>
        <taxon>Actinomycetes</taxon>
        <taxon>Kitasatosporales</taxon>
        <taxon>Streptomycetaceae</taxon>
        <taxon>Streptomyces</taxon>
    </lineage>
</organism>
<protein>
    <submittedName>
        <fullName evidence="1">Uncharacterized protein</fullName>
    </submittedName>
</protein>
<keyword evidence="2" id="KW-1185">Reference proteome</keyword>
<reference evidence="1" key="1">
    <citation type="submission" date="2022-10" db="EMBL/GenBank/DDBJ databases">
        <title>The complete genomes of actinobacterial strains from the NBC collection.</title>
        <authorList>
            <person name="Joergensen T.S."/>
            <person name="Alvarez Arevalo M."/>
            <person name="Sterndorff E.B."/>
            <person name="Faurdal D."/>
            <person name="Vuksanovic O."/>
            <person name="Mourched A.-S."/>
            <person name="Charusanti P."/>
            <person name="Shaw S."/>
            <person name="Blin K."/>
            <person name="Weber T."/>
        </authorList>
    </citation>
    <scope>NUCLEOTIDE SEQUENCE</scope>
    <source>
        <strain evidence="1">NBC_00248</strain>
    </source>
</reference>
<dbReference type="EMBL" id="CP108090">
    <property type="protein sequence ID" value="WUQ16089.1"/>
    <property type="molecule type" value="Genomic_DNA"/>
</dbReference>
<sequence length="150" mass="15746">MRSAFYTLAAELAATEDTMSSGVYAVCLNSSEVEGKDPQAVAQHIGRLVRRAGERPTAVVRKLPSDVPTELEAAPDEWLAVVNKHGSGSTGWVVVARTDSVVVRLGPGRLVLSGQAGSPLVHVPPSCADLLPPPPVPQWGGVPSERTPHV</sequence>
<dbReference type="RefSeq" id="WP_328964428.1">
    <property type="nucleotide sequence ID" value="NZ_CP108090.1"/>
</dbReference>
<name>A0ABZ1TNP0_STRVG</name>
<accession>A0ABZ1TNP0</accession>
<evidence type="ECO:0000313" key="1">
    <source>
        <dbReference type="EMBL" id="WUQ16089.1"/>
    </source>
</evidence>
<dbReference type="Proteomes" id="UP001432039">
    <property type="component" value="Chromosome"/>
</dbReference>
<evidence type="ECO:0000313" key="2">
    <source>
        <dbReference type="Proteomes" id="UP001432039"/>
    </source>
</evidence>
<proteinExistence type="predicted"/>
<gene>
    <name evidence="1" type="ORF">OG517_34330</name>
</gene>